<sequence length="403" mass="41993">MKASFSRLPLGSSGASPASAAATMRTVLLPPVSALPHMETSQRLPPSASSHGCGKKGLKRSMAPLVDAQGGGMSSCCSSSRTKVVVGSSSHASALCGGFEADEDSHTDTQQQLEAGLQQIIRDSRPEALGHNGLGASSSAGTQGSLGPAAGEGSSDAHLQAAAVAANGAAPYEPKYKTVMLKVSGEALMGPHGFGVDPQVLLSVAEEVAAATQAGVRIAIVVGGGNFFRGADSLEGLERATGDYVGMLATVMNALCLQSALEKVGVETRVQTAIEMREVAEPYIRRRAISHLQEGRVVIFGAGTGNPFFTTDTAAALRAAEVNAEVFLKATKVDGVYDSDPFKNPNARRYDQLSYRQVCFDSLNVMDETAITLCKENNIPVIVFNIMVRASPVERAGLSRCFC</sequence>
<dbReference type="HAMAP" id="MF_01220_B">
    <property type="entry name" value="PyrH_B"/>
    <property type="match status" value="1"/>
</dbReference>
<keyword evidence="5" id="KW-0547">Nucleotide-binding</keyword>
<keyword evidence="7" id="KW-0067">ATP-binding</keyword>
<feature type="region of interest" description="Disordered" evidence="10">
    <location>
        <begin position="38"/>
        <end position="57"/>
    </location>
</feature>
<feature type="region of interest" description="Disordered" evidence="10">
    <location>
        <begin position="127"/>
        <end position="154"/>
    </location>
</feature>
<evidence type="ECO:0000256" key="8">
    <source>
        <dbReference type="ARBA" id="ARBA00022975"/>
    </source>
</evidence>
<evidence type="ECO:0000313" key="12">
    <source>
        <dbReference type="EMBL" id="KAF5830064.1"/>
    </source>
</evidence>
<gene>
    <name evidence="12" type="ORF">DUNSADRAFT_15064</name>
</gene>
<evidence type="ECO:0000259" key="11">
    <source>
        <dbReference type="Pfam" id="PF00696"/>
    </source>
</evidence>
<name>A0ABQ7G655_DUNSA</name>
<evidence type="ECO:0000256" key="3">
    <source>
        <dbReference type="ARBA" id="ARBA00012899"/>
    </source>
</evidence>
<dbReference type="Gene3D" id="3.40.1160.10">
    <property type="entry name" value="Acetylglutamate kinase-like"/>
    <property type="match status" value="1"/>
</dbReference>
<comment type="similarity">
    <text evidence="2">Belongs to the UMP kinase family.</text>
</comment>
<evidence type="ECO:0000313" key="13">
    <source>
        <dbReference type="Proteomes" id="UP000815325"/>
    </source>
</evidence>
<feature type="compositionally biased region" description="Polar residues" evidence="10">
    <location>
        <begin position="39"/>
        <end position="50"/>
    </location>
</feature>
<dbReference type="InterPro" id="IPR036393">
    <property type="entry name" value="AceGlu_kinase-like_sf"/>
</dbReference>
<dbReference type="PANTHER" id="PTHR42833">
    <property type="entry name" value="URIDYLATE KINASE"/>
    <property type="match status" value="1"/>
</dbReference>
<dbReference type="InterPro" id="IPR015963">
    <property type="entry name" value="Uridylate_kinase_bac"/>
</dbReference>
<evidence type="ECO:0000256" key="9">
    <source>
        <dbReference type="ARBA" id="ARBA00032092"/>
    </source>
</evidence>
<dbReference type="EC" id="2.7.4.22" evidence="3"/>
<evidence type="ECO:0000256" key="7">
    <source>
        <dbReference type="ARBA" id="ARBA00022840"/>
    </source>
</evidence>
<dbReference type="PANTHER" id="PTHR42833:SF4">
    <property type="entry name" value="URIDYLATE KINASE PUMPKIN, CHLOROPLASTIC"/>
    <property type="match status" value="1"/>
</dbReference>
<comment type="pathway">
    <text evidence="1">Pyrimidine metabolism; CTP biosynthesis via de novo pathway; UDP from UMP (UMPK route): step 1/1.</text>
</comment>
<protein>
    <recommendedName>
        <fullName evidence="3">UMP kinase</fullName>
        <ecNumber evidence="3">2.7.4.22</ecNumber>
    </recommendedName>
    <alternativeName>
        <fullName evidence="9">Uridine monophosphate kinase</fullName>
    </alternativeName>
</protein>
<keyword evidence="13" id="KW-1185">Reference proteome</keyword>
<evidence type="ECO:0000256" key="2">
    <source>
        <dbReference type="ARBA" id="ARBA00007614"/>
    </source>
</evidence>
<dbReference type="GO" id="GO:0016301">
    <property type="term" value="F:kinase activity"/>
    <property type="evidence" value="ECO:0007669"/>
    <property type="project" value="UniProtKB-KW"/>
</dbReference>
<reference evidence="12" key="1">
    <citation type="submission" date="2017-08" db="EMBL/GenBank/DDBJ databases">
        <authorList>
            <person name="Polle J.E."/>
            <person name="Barry K."/>
            <person name="Cushman J."/>
            <person name="Schmutz J."/>
            <person name="Tran D."/>
            <person name="Hathwaick L.T."/>
            <person name="Yim W.C."/>
            <person name="Jenkins J."/>
            <person name="Mckie-Krisberg Z.M."/>
            <person name="Prochnik S."/>
            <person name="Lindquist E."/>
            <person name="Dockter R.B."/>
            <person name="Adam C."/>
            <person name="Molina H."/>
            <person name="Bunkerborg J."/>
            <person name="Jin E."/>
            <person name="Buchheim M."/>
            <person name="Magnuson J."/>
        </authorList>
    </citation>
    <scope>NUCLEOTIDE SEQUENCE</scope>
    <source>
        <strain evidence="12">CCAP 19/18</strain>
    </source>
</reference>
<feature type="domain" description="Aspartate/glutamate/uridylate kinase" evidence="11">
    <location>
        <begin position="177"/>
        <end position="385"/>
    </location>
</feature>
<dbReference type="Pfam" id="PF00696">
    <property type="entry name" value="AA_kinase"/>
    <property type="match status" value="1"/>
</dbReference>
<proteinExistence type="inferred from homology"/>
<dbReference type="SUPFAM" id="SSF53633">
    <property type="entry name" value="Carbamate kinase-like"/>
    <property type="match status" value="1"/>
</dbReference>
<accession>A0ABQ7G655</accession>
<dbReference type="CDD" id="cd04254">
    <property type="entry name" value="AAK_UMPK-PyrH-Ec"/>
    <property type="match status" value="1"/>
</dbReference>
<evidence type="ECO:0000256" key="6">
    <source>
        <dbReference type="ARBA" id="ARBA00022777"/>
    </source>
</evidence>
<feature type="compositionally biased region" description="Polar residues" evidence="10">
    <location>
        <begin position="135"/>
        <end position="145"/>
    </location>
</feature>
<evidence type="ECO:0000256" key="10">
    <source>
        <dbReference type="SAM" id="MobiDB-lite"/>
    </source>
</evidence>
<organism evidence="12 13">
    <name type="scientific">Dunaliella salina</name>
    <name type="common">Green alga</name>
    <name type="synonym">Protococcus salinus</name>
    <dbReference type="NCBI Taxonomy" id="3046"/>
    <lineage>
        <taxon>Eukaryota</taxon>
        <taxon>Viridiplantae</taxon>
        <taxon>Chlorophyta</taxon>
        <taxon>core chlorophytes</taxon>
        <taxon>Chlorophyceae</taxon>
        <taxon>CS clade</taxon>
        <taxon>Chlamydomonadales</taxon>
        <taxon>Dunaliellaceae</taxon>
        <taxon>Dunaliella</taxon>
    </lineage>
</organism>
<keyword evidence="4" id="KW-0808">Transferase</keyword>
<dbReference type="InterPro" id="IPR001048">
    <property type="entry name" value="Asp/Glu/Uridylate_kinase"/>
</dbReference>
<comment type="caution">
    <text evidence="12">The sequence shown here is derived from an EMBL/GenBank/DDBJ whole genome shotgun (WGS) entry which is preliminary data.</text>
</comment>
<evidence type="ECO:0000256" key="1">
    <source>
        <dbReference type="ARBA" id="ARBA00004791"/>
    </source>
</evidence>
<keyword evidence="6 12" id="KW-0418">Kinase</keyword>
<evidence type="ECO:0000256" key="4">
    <source>
        <dbReference type="ARBA" id="ARBA00022679"/>
    </source>
</evidence>
<dbReference type="EMBL" id="MU070082">
    <property type="protein sequence ID" value="KAF5830064.1"/>
    <property type="molecule type" value="Genomic_DNA"/>
</dbReference>
<dbReference type="NCBIfam" id="TIGR02075">
    <property type="entry name" value="pyrH_bact"/>
    <property type="match status" value="1"/>
</dbReference>
<keyword evidence="8" id="KW-0665">Pyrimidine biosynthesis</keyword>
<evidence type="ECO:0000256" key="5">
    <source>
        <dbReference type="ARBA" id="ARBA00022741"/>
    </source>
</evidence>
<dbReference type="Proteomes" id="UP000815325">
    <property type="component" value="Unassembled WGS sequence"/>
</dbReference>